<reference evidence="2 3" key="1">
    <citation type="journal article" date="2007" name="PLoS ONE">
        <title>Analysis of the neurotoxin complex genes in Clostridium botulinum A1-A4 and B1 strains: BoNT/A3, /Ba4 and /B1 clusters are located within plasmids.</title>
        <authorList>
            <person name="Smith T.J."/>
            <person name="Hill K.K."/>
            <person name="Foley B.T."/>
            <person name="Detter J.C."/>
            <person name="Munk A.C."/>
            <person name="Bruce D.C."/>
            <person name="Doggett N.A."/>
            <person name="Smith L.A."/>
            <person name="Marks J.D."/>
            <person name="Xie G."/>
            <person name="Brettin T.S."/>
        </authorList>
    </citation>
    <scope>NUCLEOTIDE SEQUENCE [LARGE SCALE GENOMIC DNA]</scope>
    <source>
        <strain evidence="3">657 / Type Ba4</strain>
    </source>
</reference>
<organism evidence="2 3">
    <name type="scientific">Clostridium botulinum (strain 657 / Type Ba4)</name>
    <dbReference type="NCBI Taxonomy" id="515621"/>
    <lineage>
        <taxon>Bacteria</taxon>
        <taxon>Bacillati</taxon>
        <taxon>Bacillota</taxon>
        <taxon>Clostridia</taxon>
        <taxon>Eubacteriales</taxon>
        <taxon>Clostridiaceae</taxon>
        <taxon>Clostridium</taxon>
    </lineage>
</organism>
<name>A0A3F3A556_CLOB6</name>
<reference evidence="3" key="2">
    <citation type="submission" date="2008-05" db="EMBL/GenBank/DDBJ databases">
        <title>Genome sequence of Clostridium botulinum Ba4 strain 657.</title>
        <authorList>
            <person name="Shrivastava S."/>
            <person name="Brown J.L."/>
            <person name="Bruce D."/>
            <person name="Detter C."/>
            <person name="Munk C."/>
            <person name="Smith L.A."/>
            <person name="Smith T.J."/>
            <person name="Sutton G."/>
            <person name="Brettin T.S."/>
        </authorList>
    </citation>
    <scope>NUCLEOTIDE SEQUENCE [LARGE SCALE GENOMIC DNA]</scope>
    <source>
        <strain evidence="3">657 / Type Ba4</strain>
    </source>
</reference>
<feature type="domain" description="Ribosomal protein eL8/eL30/eS12/Gadd45" evidence="1">
    <location>
        <begin position="10"/>
        <end position="76"/>
    </location>
</feature>
<evidence type="ECO:0000313" key="2">
    <source>
        <dbReference type="EMBL" id="ACQ52306.1"/>
    </source>
</evidence>
<dbReference type="SUPFAM" id="SSF55315">
    <property type="entry name" value="L30e-like"/>
    <property type="match status" value="1"/>
</dbReference>
<dbReference type="KEGG" id="cbi:CLJ_B3795"/>
<dbReference type="AlphaFoldDB" id="A0A3F3A556"/>
<dbReference type="InterPro" id="IPR004038">
    <property type="entry name" value="Ribosomal_eL8/eL30/eS12/Gad45"/>
</dbReference>
<proteinExistence type="predicted"/>
<evidence type="ECO:0000259" key="1">
    <source>
        <dbReference type="Pfam" id="PF01248"/>
    </source>
</evidence>
<dbReference type="Gene3D" id="3.30.1330.30">
    <property type="match status" value="1"/>
</dbReference>
<keyword evidence="2" id="KW-0689">Ribosomal protein</keyword>
<dbReference type="Pfam" id="PF01248">
    <property type="entry name" value="Ribosomal_L7Ae"/>
    <property type="match status" value="1"/>
</dbReference>
<dbReference type="GO" id="GO:0005840">
    <property type="term" value="C:ribosome"/>
    <property type="evidence" value="ECO:0007669"/>
    <property type="project" value="UniProtKB-KW"/>
</dbReference>
<dbReference type="InterPro" id="IPR029064">
    <property type="entry name" value="Ribosomal_eL30-like_sf"/>
</dbReference>
<dbReference type="EMBL" id="CP001083">
    <property type="protein sequence ID" value="ACQ52306.1"/>
    <property type="molecule type" value="Genomic_DNA"/>
</dbReference>
<dbReference type="Proteomes" id="UP000002333">
    <property type="component" value="Chromosome"/>
</dbReference>
<keyword evidence="2" id="KW-0687">Ribonucleoprotein</keyword>
<gene>
    <name evidence="2" type="ordered locus">CLJ_B3795</name>
</gene>
<evidence type="ECO:0000313" key="3">
    <source>
        <dbReference type="Proteomes" id="UP000002333"/>
    </source>
</evidence>
<protein>
    <submittedName>
        <fullName evidence="2">Ribosomal protein L7Ae family protein</fullName>
    </submittedName>
</protein>
<sequence length="80" mass="8684">MMIDRLKGNKVVGVKQTVKALKNNTVKALYVSKDADESLIKPLIELAEENSIDIIKVDTMKELGRLCGIDVSAATAALLK</sequence>
<accession>A0A3F3A556</accession>